<comment type="caution">
    <text evidence="8">The sequence shown here is derived from an EMBL/GenBank/DDBJ whole genome shotgun (WGS) entry which is preliminary data.</text>
</comment>
<dbReference type="PROSITE" id="PS00478">
    <property type="entry name" value="LIM_DOMAIN_1"/>
    <property type="match status" value="1"/>
</dbReference>
<keyword evidence="3 4" id="KW-0440">LIM domain</keyword>
<dbReference type="Gene3D" id="2.10.110.10">
    <property type="entry name" value="Cysteine Rich Protein"/>
    <property type="match status" value="1"/>
</dbReference>
<feature type="region of interest" description="Disordered" evidence="6">
    <location>
        <begin position="90"/>
        <end position="116"/>
    </location>
</feature>
<accession>A0ABR4MW59</accession>
<reference evidence="8 9" key="1">
    <citation type="submission" date="2023-09" db="EMBL/GenBank/DDBJ databases">
        <title>Pangenome analysis of Batrachochytrium dendrobatidis and related Chytrids.</title>
        <authorList>
            <person name="Yacoub M.N."/>
            <person name="Stajich J.E."/>
            <person name="James T.Y."/>
        </authorList>
    </citation>
    <scope>NUCLEOTIDE SEQUENCE [LARGE SCALE GENOMIC DNA]</scope>
    <source>
        <strain evidence="8 9">JEL0888</strain>
    </source>
</reference>
<feature type="domain" description="LIM zinc-binding" evidence="7">
    <location>
        <begin position="20"/>
        <end position="80"/>
    </location>
</feature>
<organism evidence="8 9">
    <name type="scientific">Polyrhizophydium stewartii</name>
    <dbReference type="NCBI Taxonomy" id="2732419"/>
    <lineage>
        <taxon>Eukaryota</taxon>
        <taxon>Fungi</taxon>
        <taxon>Fungi incertae sedis</taxon>
        <taxon>Chytridiomycota</taxon>
        <taxon>Chytridiomycota incertae sedis</taxon>
        <taxon>Chytridiomycetes</taxon>
        <taxon>Rhizophydiales</taxon>
        <taxon>Rhizophydiales incertae sedis</taxon>
        <taxon>Polyrhizophydium</taxon>
    </lineage>
</organism>
<feature type="coiled-coil region" evidence="5">
    <location>
        <begin position="270"/>
        <end position="311"/>
    </location>
</feature>
<evidence type="ECO:0000313" key="8">
    <source>
        <dbReference type="EMBL" id="KAL2911512.1"/>
    </source>
</evidence>
<dbReference type="SUPFAM" id="SSF57716">
    <property type="entry name" value="Glucocorticoid receptor-like (DNA-binding domain)"/>
    <property type="match status" value="2"/>
</dbReference>
<dbReference type="Proteomes" id="UP001527925">
    <property type="component" value="Unassembled WGS sequence"/>
</dbReference>
<evidence type="ECO:0000256" key="5">
    <source>
        <dbReference type="SAM" id="Coils"/>
    </source>
</evidence>
<evidence type="ECO:0000256" key="2">
    <source>
        <dbReference type="ARBA" id="ARBA00022833"/>
    </source>
</evidence>
<proteinExistence type="predicted"/>
<evidence type="ECO:0000259" key="7">
    <source>
        <dbReference type="PROSITE" id="PS50023"/>
    </source>
</evidence>
<name>A0ABR4MW59_9FUNG</name>
<keyword evidence="2 4" id="KW-0862">Zinc</keyword>
<dbReference type="CDD" id="cd09358">
    <property type="entry name" value="LIM_Mical_like"/>
    <property type="match status" value="1"/>
</dbReference>
<dbReference type="PANTHER" id="PTHR24206">
    <property type="entry name" value="OS06G0237300 PROTEIN"/>
    <property type="match status" value="1"/>
</dbReference>
<feature type="compositionally biased region" description="Low complexity" evidence="6">
    <location>
        <begin position="187"/>
        <end position="196"/>
    </location>
</feature>
<evidence type="ECO:0000313" key="9">
    <source>
        <dbReference type="Proteomes" id="UP001527925"/>
    </source>
</evidence>
<feature type="compositionally biased region" description="Low complexity" evidence="6">
    <location>
        <begin position="143"/>
        <end position="155"/>
    </location>
</feature>
<feature type="region of interest" description="Disordered" evidence="6">
    <location>
        <begin position="170"/>
        <end position="196"/>
    </location>
</feature>
<evidence type="ECO:0000256" key="1">
    <source>
        <dbReference type="ARBA" id="ARBA00022723"/>
    </source>
</evidence>
<feature type="compositionally biased region" description="Pro residues" evidence="6">
    <location>
        <begin position="220"/>
        <end position="232"/>
    </location>
</feature>
<keyword evidence="1 4" id="KW-0479">Metal-binding</keyword>
<evidence type="ECO:0000256" key="3">
    <source>
        <dbReference type="ARBA" id="ARBA00023038"/>
    </source>
</evidence>
<dbReference type="EMBL" id="JADGIZ020000105">
    <property type="protein sequence ID" value="KAL2911512.1"/>
    <property type="molecule type" value="Genomic_DNA"/>
</dbReference>
<keyword evidence="9" id="KW-1185">Reference proteome</keyword>
<keyword evidence="5" id="KW-0175">Coiled coil</keyword>
<evidence type="ECO:0000256" key="6">
    <source>
        <dbReference type="SAM" id="MobiDB-lite"/>
    </source>
</evidence>
<dbReference type="Pfam" id="PF00412">
    <property type="entry name" value="LIM"/>
    <property type="match status" value="1"/>
</dbReference>
<evidence type="ECO:0000256" key="4">
    <source>
        <dbReference type="PROSITE-ProRule" id="PRU00125"/>
    </source>
</evidence>
<feature type="region of interest" description="Disordered" evidence="6">
    <location>
        <begin position="130"/>
        <end position="155"/>
    </location>
</feature>
<feature type="region of interest" description="Disordered" evidence="6">
    <location>
        <begin position="214"/>
        <end position="235"/>
    </location>
</feature>
<dbReference type="PROSITE" id="PS50023">
    <property type="entry name" value="LIM_DOMAIN_2"/>
    <property type="match status" value="1"/>
</dbReference>
<sequence length="312" mass="32765">MSSVQEAIRLANAAAGNNRDVCAVCTKVVYPMEKLTADNKIFHKTCLRCNHCQKVLSLGNYAAIDGTFFCKPHFKQLFALKGNYTDGFRTNDDGSPMSPDASRPRRATWHPSREAATAVEELAKKVTATVDEADEDEHSGNDSPSASPTPGAAASSASLVATAAVAAEPVAASAVTEEPAEEHSEEPATPAPSEAATLRPSAIRRSGIWASAAVATPATPESPAPAAAPAPTPAASSSVFDFAKRLFGAGSSSDVSNPPSAAASANLHLIRMREDELETLRRDLEVKERELEALRKLVAAKESEIADLKSDA</sequence>
<dbReference type="SMART" id="SM00132">
    <property type="entry name" value="LIM"/>
    <property type="match status" value="1"/>
</dbReference>
<protein>
    <recommendedName>
        <fullName evidence="7">LIM zinc-binding domain-containing protein</fullName>
    </recommendedName>
</protein>
<dbReference type="InterPro" id="IPR001781">
    <property type="entry name" value="Znf_LIM"/>
</dbReference>
<gene>
    <name evidence="8" type="ORF">HK105_209043</name>
</gene>